<proteinExistence type="predicted"/>
<dbReference type="InterPro" id="IPR018488">
    <property type="entry name" value="cNMP-bd_CS"/>
</dbReference>
<dbReference type="EMBL" id="VGJX01000146">
    <property type="protein sequence ID" value="MBM3274187.1"/>
    <property type="molecule type" value="Genomic_DNA"/>
</dbReference>
<accession>A0A938BIA9</accession>
<evidence type="ECO:0000313" key="2">
    <source>
        <dbReference type="EMBL" id="MBM3274187.1"/>
    </source>
</evidence>
<feature type="domain" description="Cyclic nucleotide-binding" evidence="1">
    <location>
        <begin position="1"/>
        <end position="107"/>
    </location>
</feature>
<protein>
    <submittedName>
        <fullName evidence="2">Crp/Fnr family transcriptional regulator</fullName>
    </submittedName>
</protein>
<comment type="caution">
    <text evidence="2">The sequence shown here is derived from an EMBL/GenBank/DDBJ whole genome shotgun (WGS) entry which is preliminary data.</text>
</comment>
<dbReference type="CDD" id="cd00038">
    <property type="entry name" value="CAP_ED"/>
    <property type="match status" value="1"/>
</dbReference>
<organism evidence="2 3">
    <name type="scientific">Candidatus Tanganyikabacteria bacterium</name>
    <dbReference type="NCBI Taxonomy" id="2961651"/>
    <lineage>
        <taxon>Bacteria</taxon>
        <taxon>Bacillati</taxon>
        <taxon>Candidatus Sericytochromatia</taxon>
        <taxon>Candidatus Tanganyikabacteria</taxon>
    </lineage>
</organism>
<evidence type="ECO:0000259" key="1">
    <source>
        <dbReference type="PROSITE" id="PS50042"/>
    </source>
</evidence>
<sequence>MASIASRLTEVEVPAGETLISNGDPGDGLFVVWTGRVRVHDGVRTLAEFGEREVVAALSAIAPEPREASVTAVEDSVLYRLDHVDFDDVLAADLDVSRGVIKALVRQLRQATAAATGNG</sequence>
<dbReference type="Pfam" id="PF00027">
    <property type="entry name" value="cNMP_binding"/>
    <property type="match status" value="1"/>
</dbReference>
<dbReference type="SMART" id="SM00100">
    <property type="entry name" value="cNMP"/>
    <property type="match status" value="1"/>
</dbReference>
<dbReference type="PROSITE" id="PS00888">
    <property type="entry name" value="CNMP_BINDING_1"/>
    <property type="match status" value="1"/>
</dbReference>
<dbReference type="PROSITE" id="PS50042">
    <property type="entry name" value="CNMP_BINDING_3"/>
    <property type="match status" value="1"/>
</dbReference>
<dbReference type="InterPro" id="IPR018490">
    <property type="entry name" value="cNMP-bd_dom_sf"/>
</dbReference>
<dbReference type="PRINTS" id="PR00103">
    <property type="entry name" value="CAMPKINASE"/>
</dbReference>
<dbReference type="Proteomes" id="UP000703893">
    <property type="component" value="Unassembled WGS sequence"/>
</dbReference>
<dbReference type="AlphaFoldDB" id="A0A938BIA9"/>
<name>A0A938BIA9_9BACT</name>
<dbReference type="Gene3D" id="2.60.120.10">
    <property type="entry name" value="Jelly Rolls"/>
    <property type="match status" value="1"/>
</dbReference>
<dbReference type="SUPFAM" id="SSF51206">
    <property type="entry name" value="cAMP-binding domain-like"/>
    <property type="match status" value="1"/>
</dbReference>
<evidence type="ECO:0000313" key="3">
    <source>
        <dbReference type="Proteomes" id="UP000703893"/>
    </source>
</evidence>
<reference evidence="2 3" key="1">
    <citation type="submission" date="2019-03" db="EMBL/GenBank/DDBJ databases">
        <title>Lake Tanganyika Metagenome-Assembled Genomes (MAGs).</title>
        <authorList>
            <person name="Tran P."/>
        </authorList>
    </citation>
    <scope>NUCLEOTIDE SEQUENCE [LARGE SCALE GENOMIC DNA]</scope>
    <source>
        <strain evidence="2">K_DeepCast_65m_m2_236</strain>
    </source>
</reference>
<dbReference type="InterPro" id="IPR000595">
    <property type="entry name" value="cNMP-bd_dom"/>
</dbReference>
<gene>
    <name evidence="2" type="ORF">FJZ00_03475</name>
</gene>
<dbReference type="InterPro" id="IPR014710">
    <property type="entry name" value="RmlC-like_jellyroll"/>
</dbReference>